<dbReference type="GeneID" id="9618559"/>
<evidence type="ECO:0000313" key="2">
    <source>
        <dbReference type="Proteomes" id="UP000001058"/>
    </source>
</evidence>
<name>D8TSP5_VOLCA</name>
<dbReference type="Gene3D" id="3.90.550.10">
    <property type="entry name" value="Spore Coat Polysaccharide Biosynthesis Protein SpsA, Chain A"/>
    <property type="match status" value="1"/>
</dbReference>
<dbReference type="SUPFAM" id="SSF53448">
    <property type="entry name" value="Nucleotide-diphospho-sugar transferases"/>
    <property type="match status" value="1"/>
</dbReference>
<dbReference type="InterPro" id="IPR029044">
    <property type="entry name" value="Nucleotide-diphossugar_trans"/>
</dbReference>
<dbReference type="Proteomes" id="UP000001058">
    <property type="component" value="Unassembled WGS sequence"/>
</dbReference>
<dbReference type="OrthoDB" id="523134at2759"/>
<accession>D8TSP5</accession>
<protein>
    <submittedName>
        <fullName evidence="1">Uncharacterized protein</fullName>
    </submittedName>
</protein>
<dbReference type="EMBL" id="GL378335">
    <property type="protein sequence ID" value="EFJ49408.1"/>
    <property type="molecule type" value="Genomic_DNA"/>
</dbReference>
<proteinExistence type="predicted"/>
<keyword evidence="2" id="KW-1185">Reference proteome</keyword>
<dbReference type="KEGG" id="vcn:VOLCADRAFT_104304"/>
<reference evidence="1 2" key="1">
    <citation type="journal article" date="2010" name="Science">
        <title>Genomic analysis of organismal complexity in the multicellular green alga Volvox carteri.</title>
        <authorList>
            <person name="Prochnik S.E."/>
            <person name="Umen J."/>
            <person name="Nedelcu A.M."/>
            <person name="Hallmann A."/>
            <person name="Miller S.M."/>
            <person name="Nishii I."/>
            <person name="Ferris P."/>
            <person name="Kuo A."/>
            <person name="Mitros T."/>
            <person name="Fritz-Laylin L.K."/>
            <person name="Hellsten U."/>
            <person name="Chapman J."/>
            <person name="Simakov O."/>
            <person name="Rensing S.A."/>
            <person name="Terry A."/>
            <person name="Pangilinan J."/>
            <person name="Kapitonov V."/>
            <person name="Jurka J."/>
            <person name="Salamov A."/>
            <person name="Shapiro H."/>
            <person name="Schmutz J."/>
            <person name="Grimwood J."/>
            <person name="Lindquist E."/>
            <person name="Lucas S."/>
            <person name="Grigoriev I.V."/>
            <person name="Schmitt R."/>
            <person name="Kirk D."/>
            <person name="Rokhsar D.S."/>
        </authorList>
    </citation>
    <scope>NUCLEOTIDE SEQUENCE [LARGE SCALE GENOMIC DNA]</scope>
    <source>
        <strain evidence="2">f. Nagariensis / Eve</strain>
    </source>
</reference>
<evidence type="ECO:0000313" key="1">
    <source>
        <dbReference type="EMBL" id="EFJ49408.1"/>
    </source>
</evidence>
<sequence>MLKRELGQWLLPNVLVLPITEDSWRVPSSSSDDRFWHLKHLWNQDYRLMGTWRLTYMPAFARDMGHRYVMQLDDDSFIMSPVGFNIVELFDKQSYLLAARNIMKDVPTVTWGLPELTRFYLVANKIVPTRLFEHCKPHDLSGLYTKLSIAKGHEFPDEQTKDLNRLRLPKSGGWDMTILYGNCLMWSLDWWFKPEVNRFVQLCLASGGVVNYRWNEQAVISMMWQVFVKKEQFLMFNFTYLHSKKSDAVKKVEASIVHPPG</sequence>
<dbReference type="InParanoid" id="D8TSP5"/>
<dbReference type="RefSeq" id="XP_002949389.1">
    <property type="nucleotide sequence ID" value="XM_002949343.1"/>
</dbReference>
<gene>
    <name evidence="1" type="ORF">VOLCADRAFT_104304</name>
</gene>
<dbReference type="AlphaFoldDB" id="D8TSP5"/>
<organism evidence="2">
    <name type="scientific">Volvox carteri f. nagariensis</name>
    <dbReference type="NCBI Taxonomy" id="3068"/>
    <lineage>
        <taxon>Eukaryota</taxon>
        <taxon>Viridiplantae</taxon>
        <taxon>Chlorophyta</taxon>
        <taxon>core chlorophytes</taxon>
        <taxon>Chlorophyceae</taxon>
        <taxon>CS clade</taxon>
        <taxon>Chlamydomonadales</taxon>
        <taxon>Volvocaceae</taxon>
        <taxon>Volvox</taxon>
    </lineage>
</organism>